<protein>
    <submittedName>
        <fullName evidence="6">Uncharacterized protein</fullName>
    </submittedName>
</protein>
<dbReference type="CDD" id="cd18008">
    <property type="entry name" value="DEXDc_SHPRH-like"/>
    <property type="match status" value="1"/>
</dbReference>
<dbReference type="CDD" id="cd18793">
    <property type="entry name" value="SF2_C_SNF"/>
    <property type="match status" value="1"/>
</dbReference>
<keyword evidence="3" id="KW-0067">ATP-binding</keyword>
<dbReference type="Gene3D" id="3.40.50.10810">
    <property type="entry name" value="Tandem AAA-ATPase domain"/>
    <property type="match status" value="1"/>
</dbReference>
<dbReference type="SUPFAM" id="SSF52540">
    <property type="entry name" value="P-loop containing nucleoside triphosphate hydrolases"/>
    <property type="match status" value="2"/>
</dbReference>
<organism evidence="6 7">
    <name type="scientific">Fusarium avenaceum</name>
    <dbReference type="NCBI Taxonomy" id="40199"/>
    <lineage>
        <taxon>Eukaryota</taxon>
        <taxon>Fungi</taxon>
        <taxon>Dikarya</taxon>
        <taxon>Ascomycota</taxon>
        <taxon>Pezizomycotina</taxon>
        <taxon>Sordariomycetes</taxon>
        <taxon>Hypocreomycetidae</taxon>
        <taxon>Hypocreales</taxon>
        <taxon>Nectriaceae</taxon>
        <taxon>Fusarium</taxon>
        <taxon>Fusarium tricinctum species complex</taxon>
    </lineage>
</organism>
<dbReference type="InterPro" id="IPR049730">
    <property type="entry name" value="SNF2/RAD54-like_C"/>
</dbReference>
<dbReference type="InterPro" id="IPR001650">
    <property type="entry name" value="Helicase_C-like"/>
</dbReference>
<evidence type="ECO:0000313" key="7">
    <source>
        <dbReference type="Proteomes" id="UP000782241"/>
    </source>
</evidence>
<name>A0A9P7H1M0_9HYPO</name>
<dbReference type="EMBL" id="JAGPUO010000017">
    <property type="protein sequence ID" value="KAG5657385.1"/>
    <property type="molecule type" value="Genomic_DNA"/>
</dbReference>
<dbReference type="GO" id="GO:0005634">
    <property type="term" value="C:nucleus"/>
    <property type="evidence" value="ECO:0007669"/>
    <property type="project" value="TreeGrafter"/>
</dbReference>
<sequence>MPSAPGKRDYHAFSLALNPASPRENTADPTVCYGSLHDAAAMISSPKAWKRCATPCDEGSFVRFDLQERKGNFYFMSDPRTQIAVLDTSTAGKLATLKHIKAVKLEALIDSGILSKRPSKLDRVQSFPVSVNILGPQSIADDVASILADALAFLQHPKFIYDGVDYYNPQFLIFPDEDIRMNDFIGVGDDSSMARKVKITQEIENILGSLTSVSSRERIEPPVGLISELKEYGIIKKSFLCYEQNTLTSPGTREMDYVLSFNTNKKTVFKCFQHLSHNFYYLVSSKPTSFGGLIADVMGLGKTLTMLAAILHSTKTAEDFGNASPSLNDGDNTIRTKATLIVVPSTQLMESWMTEIETHFLPSSLTCVRFHGQDRPGDPGALNSTDIVLTTYATVASDHGKNGLLCQMGWFRVVLDEGMNEGLSYPPIRKAHWIRNSTCKLSAAARNLRARSRWCLTGTPIQNKLDDFASLAHFLQLSAVSDKQAFQKAILTPLERGGADFAKPLQSFLKAYCLRRTDLCLNLPPSSETSIILEFSPSERLLYTKILSKTRQEIDRHVSSGQSPKYNKLFIAIMKMRMRCNYGTFSSSESKLMALEQMHIETECESCLVFNEENNTGPEGDLVCPECNRQQEPRTKSPQIEEMALDQMVDASGIEEQAIDSRENESHDSLIDNAHSTKLWAVTDRIAESGPGAKSLVFSSWTSTLDLISQRLARSQINHVLVDGRVKNAERIVRMKSFKEDPQVMVLLMSIGTGAVGLNLTVANYVHIVEPQWNPSVEEQAIARALRMGQTRSVTVFRYMMKDTVEQSILDLQRKKKQLASFTFNSEVGESFSDKLKASYIAVQRTESKLTEH</sequence>
<evidence type="ECO:0000259" key="5">
    <source>
        <dbReference type="PROSITE" id="PS51194"/>
    </source>
</evidence>
<evidence type="ECO:0000259" key="4">
    <source>
        <dbReference type="PROSITE" id="PS51192"/>
    </source>
</evidence>
<dbReference type="Pfam" id="PF00271">
    <property type="entry name" value="Helicase_C"/>
    <property type="match status" value="1"/>
</dbReference>
<dbReference type="PROSITE" id="PS51192">
    <property type="entry name" value="HELICASE_ATP_BIND_1"/>
    <property type="match status" value="1"/>
</dbReference>
<dbReference type="PROSITE" id="PS51194">
    <property type="entry name" value="HELICASE_CTER"/>
    <property type="match status" value="1"/>
</dbReference>
<dbReference type="PANTHER" id="PTHR45626">
    <property type="entry name" value="TRANSCRIPTION TERMINATION FACTOR 2-RELATED"/>
    <property type="match status" value="1"/>
</dbReference>
<proteinExistence type="predicted"/>
<dbReference type="Pfam" id="PF00176">
    <property type="entry name" value="SNF2-rel_dom"/>
    <property type="match status" value="1"/>
</dbReference>
<dbReference type="AlphaFoldDB" id="A0A9P7H1M0"/>
<keyword evidence="2" id="KW-0378">Hydrolase</keyword>
<dbReference type="InterPro" id="IPR038718">
    <property type="entry name" value="SNF2-like_sf"/>
</dbReference>
<keyword evidence="1" id="KW-0547">Nucleotide-binding</keyword>
<dbReference type="SMART" id="SM00490">
    <property type="entry name" value="HELICc"/>
    <property type="match status" value="1"/>
</dbReference>
<keyword evidence="7" id="KW-1185">Reference proteome</keyword>
<evidence type="ECO:0000256" key="1">
    <source>
        <dbReference type="ARBA" id="ARBA00022741"/>
    </source>
</evidence>
<gene>
    <name evidence="6" type="ORF">KAF25_005949</name>
</gene>
<dbReference type="GO" id="GO:0005524">
    <property type="term" value="F:ATP binding"/>
    <property type="evidence" value="ECO:0007669"/>
    <property type="project" value="UniProtKB-KW"/>
</dbReference>
<dbReference type="Gene3D" id="3.40.50.300">
    <property type="entry name" value="P-loop containing nucleotide triphosphate hydrolases"/>
    <property type="match status" value="1"/>
</dbReference>
<feature type="domain" description="Helicase ATP-binding" evidence="4">
    <location>
        <begin position="283"/>
        <end position="478"/>
    </location>
</feature>
<dbReference type="GO" id="GO:0016787">
    <property type="term" value="F:hydrolase activity"/>
    <property type="evidence" value="ECO:0007669"/>
    <property type="project" value="UniProtKB-KW"/>
</dbReference>
<evidence type="ECO:0000256" key="2">
    <source>
        <dbReference type="ARBA" id="ARBA00022801"/>
    </source>
</evidence>
<dbReference type="PANTHER" id="PTHR45626:SF22">
    <property type="entry name" value="DNA REPAIR PROTEIN RAD5"/>
    <property type="match status" value="1"/>
</dbReference>
<dbReference type="SMART" id="SM00487">
    <property type="entry name" value="DEXDc"/>
    <property type="match status" value="1"/>
</dbReference>
<dbReference type="GO" id="GO:0008094">
    <property type="term" value="F:ATP-dependent activity, acting on DNA"/>
    <property type="evidence" value="ECO:0007669"/>
    <property type="project" value="TreeGrafter"/>
</dbReference>
<dbReference type="InterPro" id="IPR050628">
    <property type="entry name" value="SNF2_RAD54_helicase_TF"/>
</dbReference>
<dbReference type="InterPro" id="IPR014001">
    <property type="entry name" value="Helicase_ATP-bd"/>
</dbReference>
<dbReference type="GO" id="GO:0006281">
    <property type="term" value="P:DNA repair"/>
    <property type="evidence" value="ECO:0007669"/>
    <property type="project" value="TreeGrafter"/>
</dbReference>
<dbReference type="Proteomes" id="UP000782241">
    <property type="component" value="Unassembled WGS sequence"/>
</dbReference>
<reference evidence="6" key="1">
    <citation type="submission" date="2021-04" db="EMBL/GenBank/DDBJ databases">
        <title>Draft genome of Fusarium avenaceum strain F156N33, isolated from an atmospheric sample in Virginia.</title>
        <authorList>
            <person name="Yang S."/>
            <person name="Vinatzer B.A."/>
            <person name="Coleman J."/>
        </authorList>
    </citation>
    <scope>NUCLEOTIDE SEQUENCE</scope>
    <source>
        <strain evidence="6">F156N33</strain>
    </source>
</reference>
<evidence type="ECO:0000313" key="6">
    <source>
        <dbReference type="EMBL" id="KAG5657385.1"/>
    </source>
</evidence>
<evidence type="ECO:0000256" key="3">
    <source>
        <dbReference type="ARBA" id="ARBA00022840"/>
    </source>
</evidence>
<dbReference type="InterPro" id="IPR000330">
    <property type="entry name" value="SNF2_N"/>
</dbReference>
<dbReference type="InterPro" id="IPR027417">
    <property type="entry name" value="P-loop_NTPase"/>
</dbReference>
<feature type="domain" description="Helicase C-terminal" evidence="5">
    <location>
        <begin position="681"/>
        <end position="840"/>
    </location>
</feature>
<comment type="caution">
    <text evidence="6">The sequence shown here is derived from an EMBL/GenBank/DDBJ whole genome shotgun (WGS) entry which is preliminary data.</text>
</comment>
<accession>A0A9P7H1M0</accession>